<dbReference type="Gene3D" id="3.40.470.10">
    <property type="entry name" value="Uracil-DNA glycosylase-like domain"/>
    <property type="match status" value="1"/>
</dbReference>
<keyword evidence="3" id="KW-0227">DNA damage</keyword>
<dbReference type="InterPro" id="IPR051536">
    <property type="entry name" value="UDG_Type-4/5"/>
</dbReference>
<evidence type="ECO:0000259" key="10">
    <source>
        <dbReference type="SMART" id="SM00986"/>
    </source>
</evidence>
<dbReference type="GO" id="GO:0033958">
    <property type="term" value="F:DNA-deoxyinosine glycosylase activity"/>
    <property type="evidence" value="ECO:0007669"/>
    <property type="project" value="InterPro"/>
</dbReference>
<evidence type="ECO:0000256" key="5">
    <source>
        <dbReference type="ARBA" id="ARBA00023004"/>
    </source>
</evidence>
<comment type="similarity">
    <text evidence="8">Belongs to the uracil-DNA glycosylase (UDG) superfamily. Type 5 (UDGb) family.</text>
</comment>
<keyword evidence="6" id="KW-0411">Iron-sulfur</keyword>
<evidence type="ECO:0000256" key="6">
    <source>
        <dbReference type="ARBA" id="ARBA00023014"/>
    </source>
</evidence>
<dbReference type="SUPFAM" id="SSF52141">
    <property type="entry name" value="Uracil-DNA glycosylase-like"/>
    <property type="match status" value="1"/>
</dbReference>
<dbReference type="GO" id="GO:0051539">
    <property type="term" value="F:4 iron, 4 sulfur cluster binding"/>
    <property type="evidence" value="ECO:0007669"/>
    <property type="project" value="UniProtKB-KW"/>
</dbReference>
<feature type="domain" description="Uracil-DNA glycosylase-like" evidence="10">
    <location>
        <begin position="46"/>
        <end position="218"/>
    </location>
</feature>
<proteinExistence type="inferred from homology"/>
<protein>
    <recommendedName>
        <fullName evidence="9">Type-5 uracil-DNA glycosylase</fullName>
    </recommendedName>
</protein>
<dbReference type="Pfam" id="PF03167">
    <property type="entry name" value="UDG"/>
    <property type="match status" value="1"/>
</dbReference>
<dbReference type="GO" id="GO:0004844">
    <property type="term" value="F:uracil DNA N-glycosylase activity"/>
    <property type="evidence" value="ECO:0007669"/>
    <property type="project" value="InterPro"/>
</dbReference>
<dbReference type="GO" id="GO:0046872">
    <property type="term" value="F:metal ion binding"/>
    <property type="evidence" value="ECO:0007669"/>
    <property type="project" value="UniProtKB-KW"/>
</dbReference>
<evidence type="ECO:0000256" key="4">
    <source>
        <dbReference type="ARBA" id="ARBA00022801"/>
    </source>
</evidence>
<sequence length="226" mass="25702">MQELSELQNEITSCIRCPRLINHCRDVAIIKRRMYMDWVYWGKPVPSFGDPEAQILLLGLAPAAHGANRTGRMFTGDRSGDWVYRTLHKYGYARYGYSNSRCDGQKLHNVYITGAIHCAPPFNKPTPEELSNCSSYLIRELQLLKNLKVIIALGGIAFRTYLSLIPRLDLQPLSPKPQFGHNLKYQLGAGKWLISSYHPSQQNTQTGRLTEEMFGEIFQTAQTLLP</sequence>
<dbReference type="CDD" id="cd10031">
    <property type="entry name" value="UDG-F5_TTUDGB_like"/>
    <property type="match status" value="1"/>
</dbReference>
<keyword evidence="1" id="KW-0004">4Fe-4S</keyword>
<evidence type="ECO:0000256" key="8">
    <source>
        <dbReference type="ARBA" id="ARBA00023779"/>
    </source>
</evidence>
<evidence type="ECO:0000256" key="7">
    <source>
        <dbReference type="ARBA" id="ARBA00023204"/>
    </source>
</evidence>
<keyword evidence="7" id="KW-0234">DNA repair</keyword>
<dbReference type="PANTHER" id="PTHR33693:SF3">
    <property type="entry name" value="TYPE-5 URACIL-DNA GLYCOSYLASE"/>
    <property type="match status" value="1"/>
</dbReference>
<evidence type="ECO:0000256" key="9">
    <source>
        <dbReference type="ARBA" id="ARBA00023887"/>
    </source>
</evidence>
<dbReference type="SMART" id="SM00987">
    <property type="entry name" value="UreE_C"/>
    <property type="match status" value="1"/>
</dbReference>
<keyword evidence="4" id="KW-0378">Hydrolase</keyword>
<evidence type="ECO:0000256" key="1">
    <source>
        <dbReference type="ARBA" id="ARBA00022485"/>
    </source>
</evidence>
<dbReference type="EMBL" id="UINC01016748">
    <property type="protein sequence ID" value="SVA69502.1"/>
    <property type="molecule type" value="Genomic_DNA"/>
</dbReference>
<evidence type="ECO:0000313" key="11">
    <source>
        <dbReference type="EMBL" id="SVA69502.1"/>
    </source>
</evidence>
<evidence type="ECO:0000256" key="2">
    <source>
        <dbReference type="ARBA" id="ARBA00022723"/>
    </source>
</evidence>
<dbReference type="SMART" id="SM00986">
    <property type="entry name" value="UDG"/>
    <property type="match status" value="1"/>
</dbReference>
<keyword evidence="2" id="KW-0479">Metal-binding</keyword>
<evidence type="ECO:0000256" key="3">
    <source>
        <dbReference type="ARBA" id="ARBA00022763"/>
    </source>
</evidence>
<dbReference type="InterPro" id="IPR036895">
    <property type="entry name" value="Uracil-DNA_glycosylase-like_sf"/>
</dbReference>
<dbReference type="GO" id="GO:0006284">
    <property type="term" value="P:base-excision repair"/>
    <property type="evidence" value="ECO:0007669"/>
    <property type="project" value="InterPro"/>
</dbReference>
<name>A0A381XYI7_9ZZZZ</name>
<dbReference type="PANTHER" id="PTHR33693">
    <property type="entry name" value="TYPE-5 URACIL-DNA GLYCOSYLASE"/>
    <property type="match status" value="1"/>
</dbReference>
<keyword evidence="5" id="KW-0408">Iron</keyword>
<dbReference type="AlphaFoldDB" id="A0A381XYI7"/>
<dbReference type="InterPro" id="IPR005122">
    <property type="entry name" value="Uracil-DNA_glycosylase-like"/>
</dbReference>
<gene>
    <name evidence="11" type="ORF">METZ01_LOCUS122356</name>
</gene>
<reference evidence="11" key="1">
    <citation type="submission" date="2018-05" db="EMBL/GenBank/DDBJ databases">
        <authorList>
            <person name="Lanie J.A."/>
            <person name="Ng W.-L."/>
            <person name="Kazmierczak K.M."/>
            <person name="Andrzejewski T.M."/>
            <person name="Davidsen T.M."/>
            <person name="Wayne K.J."/>
            <person name="Tettelin H."/>
            <person name="Glass J.I."/>
            <person name="Rusch D."/>
            <person name="Podicherti R."/>
            <person name="Tsui H.-C.T."/>
            <person name="Winkler M.E."/>
        </authorList>
    </citation>
    <scope>NUCLEOTIDE SEQUENCE</scope>
</reference>
<accession>A0A381XYI7</accession>
<dbReference type="InterPro" id="IPR044147">
    <property type="entry name" value="UdgB-like"/>
</dbReference>
<organism evidence="11">
    <name type="scientific">marine metagenome</name>
    <dbReference type="NCBI Taxonomy" id="408172"/>
    <lineage>
        <taxon>unclassified sequences</taxon>
        <taxon>metagenomes</taxon>
        <taxon>ecological metagenomes</taxon>
    </lineage>
</organism>